<dbReference type="AlphaFoldDB" id="A0A1M5IR15"/>
<evidence type="ECO:0000313" key="2">
    <source>
        <dbReference type="EMBL" id="SHG30701.1"/>
    </source>
</evidence>
<reference evidence="2 3" key="1">
    <citation type="submission" date="2016-11" db="EMBL/GenBank/DDBJ databases">
        <authorList>
            <person name="Jaros S."/>
            <person name="Januszkiewicz K."/>
            <person name="Wedrychowicz H."/>
        </authorList>
    </citation>
    <scope>NUCLEOTIDE SEQUENCE [LARGE SCALE GENOMIC DNA]</scope>
    <source>
        <strain evidence="2 3">DSM 26897</strain>
    </source>
</reference>
<feature type="signal peptide" evidence="1">
    <location>
        <begin position="1"/>
        <end position="22"/>
    </location>
</feature>
<organism evidence="2 3">
    <name type="scientific">Cnuella takakiae</name>
    <dbReference type="NCBI Taxonomy" id="1302690"/>
    <lineage>
        <taxon>Bacteria</taxon>
        <taxon>Pseudomonadati</taxon>
        <taxon>Bacteroidota</taxon>
        <taxon>Chitinophagia</taxon>
        <taxon>Chitinophagales</taxon>
        <taxon>Chitinophagaceae</taxon>
        <taxon>Cnuella</taxon>
    </lineage>
</organism>
<keyword evidence="1" id="KW-0732">Signal</keyword>
<dbReference type="Proteomes" id="UP000184368">
    <property type="component" value="Unassembled WGS sequence"/>
</dbReference>
<evidence type="ECO:0000256" key="1">
    <source>
        <dbReference type="SAM" id="SignalP"/>
    </source>
</evidence>
<accession>A0A1M5IR15</accession>
<dbReference type="EMBL" id="FQUO01000025">
    <property type="protein sequence ID" value="SHG30701.1"/>
    <property type="molecule type" value="Genomic_DNA"/>
</dbReference>
<sequence length="64" mass="6839">MKKKFVLLATAGMLATASLVYASLPGENKAAVKSNSETKKEVKKSKCSGSARKSMCSGYYTRTT</sequence>
<protein>
    <submittedName>
        <fullName evidence="2">Uncharacterized protein</fullName>
    </submittedName>
</protein>
<keyword evidence="3" id="KW-1185">Reference proteome</keyword>
<evidence type="ECO:0000313" key="3">
    <source>
        <dbReference type="Proteomes" id="UP000184368"/>
    </source>
</evidence>
<name>A0A1M5IR15_9BACT</name>
<feature type="chain" id="PRO_5013268470" evidence="1">
    <location>
        <begin position="23"/>
        <end position="64"/>
    </location>
</feature>
<dbReference type="RefSeq" id="WP_073048342.1">
    <property type="nucleotide sequence ID" value="NZ_FQUO01000025.1"/>
</dbReference>
<proteinExistence type="predicted"/>
<gene>
    <name evidence="2" type="ORF">SAMN05444008_12521</name>
</gene>